<comment type="similarity">
    <text evidence="2">Belongs to the NXF family.</text>
</comment>
<dbReference type="PANTHER" id="PTHR10662">
    <property type="entry name" value="NUCLEAR RNA EXPORT FACTOR"/>
    <property type="match status" value="1"/>
</dbReference>
<evidence type="ECO:0000256" key="6">
    <source>
        <dbReference type="SAM" id="MobiDB-lite"/>
    </source>
</evidence>
<evidence type="ECO:0000256" key="4">
    <source>
        <dbReference type="ARBA" id="ARBA00022816"/>
    </source>
</evidence>
<evidence type="ECO:0000259" key="7">
    <source>
        <dbReference type="PROSITE" id="PS50177"/>
    </source>
</evidence>
<comment type="caution">
    <text evidence="8">The sequence shown here is derived from an EMBL/GenBank/DDBJ whole genome shotgun (WGS) entry which is preliminary data.</text>
</comment>
<gene>
    <name evidence="8" type="primary">MEX67_1</name>
    <name evidence="8" type="ORF">CU098_000726</name>
</gene>
<dbReference type="GO" id="GO:0005634">
    <property type="term" value="C:nucleus"/>
    <property type="evidence" value="ECO:0007669"/>
    <property type="project" value="UniProtKB-SubCell"/>
</dbReference>
<dbReference type="GO" id="GO:0016973">
    <property type="term" value="P:poly(A)+ mRNA export from nucleus"/>
    <property type="evidence" value="ECO:0007669"/>
    <property type="project" value="TreeGrafter"/>
</dbReference>
<evidence type="ECO:0000256" key="5">
    <source>
        <dbReference type="ARBA" id="ARBA00023242"/>
    </source>
</evidence>
<dbReference type="Pfam" id="PF24048">
    <property type="entry name" value="LRR_NXF1-5"/>
    <property type="match status" value="1"/>
</dbReference>
<evidence type="ECO:0000256" key="3">
    <source>
        <dbReference type="ARBA" id="ARBA00022448"/>
    </source>
</evidence>
<feature type="compositionally biased region" description="Basic and acidic residues" evidence="6">
    <location>
        <begin position="24"/>
        <end position="37"/>
    </location>
</feature>
<dbReference type="OrthoDB" id="25872at2759"/>
<keyword evidence="4" id="KW-0509">mRNA transport</keyword>
<comment type="subcellular location">
    <subcellularLocation>
        <location evidence="1">Nucleus</location>
    </subcellularLocation>
</comment>
<evidence type="ECO:0000256" key="2">
    <source>
        <dbReference type="ARBA" id="ARBA00009285"/>
    </source>
</evidence>
<dbReference type="PROSITE" id="PS50177">
    <property type="entry name" value="NTF2_DOMAIN"/>
    <property type="match status" value="1"/>
</dbReference>
<dbReference type="PANTHER" id="PTHR10662:SF22">
    <property type="entry name" value="NUCLEAR RNA EXPORT FACTOR 1"/>
    <property type="match status" value="1"/>
</dbReference>
<evidence type="ECO:0000313" key="8">
    <source>
        <dbReference type="EMBL" id="RCH80409.1"/>
    </source>
</evidence>
<protein>
    <submittedName>
        <fullName evidence="8">Nuclear mRNA export, poly(A)+RNA binding protein</fullName>
    </submittedName>
</protein>
<dbReference type="InterPro" id="IPR018222">
    <property type="entry name" value="Nuclear_transport_factor_2_euk"/>
</dbReference>
<name>A0A367IS06_RHIST</name>
<dbReference type="InterPro" id="IPR057125">
    <property type="entry name" value="NXF1/2/3/5-like_LRR"/>
</dbReference>
<dbReference type="AlphaFoldDB" id="A0A367IS06"/>
<dbReference type="SUPFAM" id="SSF54427">
    <property type="entry name" value="NTF2-like"/>
    <property type="match status" value="1"/>
</dbReference>
<proteinExistence type="inferred from homology"/>
<dbReference type="SUPFAM" id="SSF52058">
    <property type="entry name" value="L domain-like"/>
    <property type="match status" value="1"/>
</dbReference>
<reference evidence="8 9" key="1">
    <citation type="journal article" date="2018" name="G3 (Bethesda)">
        <title>Phylogenetic and Phylogenomic Definition of Rhizopus Species.</title>
        <authorList>
            <person name="Gryganskyi A.P."/>
            <person name="Golan J."/>
            <person name="Dolatabadi S."/>
            <person name="Mondo S."/>
            <person name="Robb S."/>
            <person name="Idnurm A."/>
            <person name="Muszewska A."/>
            <person name="Steczkiewicz K."/>
            <person name="Masonjones S."/>
            <person name="Liao H.L."/>
            <person name="Gajdeczka M.T."/>
            <person name="Anike F."/>
            <person name="Vuek A."/>
            <person name="Anishchenko I.M."/>
            <person name="Voigt K."/>
            <person name="de Hoog G.S."/>
            <person name="Smith M.E."/>
            <person name="Heitman J."/>
            <person name="Vilgalys R."/>
            <person name="Stajich J.E."/>
        </authorList>
    </citation>
    <scope>NUCLEOTIDE SEQUENCE [LARGE SCALE GENOMIC DNA]</scope>
    <source>
        <strain evidence="8 9">LSU 92-RS-03</strain>
    </source>
</reference>
<dbReference type="InterPro" id="IPR032675">
    <property type="entry name" value="LRR_dom_sf"/>
</dbReference>
<dbReference type="InterPro" id="IPR032710">
    <property type="entry name" value="NTF2-like_dom_sf"/>
</dbReference>
<dbReference type="InterPro" id="IPR002075">
    <property type="entry name" value="NTF2_dom"/>
</dbReference>
<evidence type="ECO:0000256" key="1">
    <source>
        <dbReference type="ARBA" id="ARBA00004123"/>
    </source>
</evidence>
<keyword evidence="3" id="KW-0813">Transport</keyword>
<dbReference type="InterPro" id="IPR030217">
    <property type="entry name" value="NXF_fam"/>
</dbReference>
<dbReference type="GO" id="GO:0003723">
    <property type="term" value="F:RNA binding"/>
    <property type="evidence" value="ECO:0007669"/>
    <property type="project" value="TreeGrafter"/>
</dbReference>
<feature type="domain" description="NTF2" evidence="7">
    <location>
        <begin position="401"/>
        <end position="551"/>
    </location>
</feature>
<dbReference type="EMBL" id="PJQM01006020">
    <property type="protein sequence ID" value="RCH80409.1"/>
    <property type="molecule type" value="Genomic_DNA"/>
</dbReference>
<sequence length="551" mass="61723">RSIEMPAAKGLFSMFGGTAPVAEGIKKPDLNAKKDEGDSWQTATNKKSSRGLALKARASGKNITIAENKKKILDEGEDIDMGGMGGKKKKRKRFNPYGRPKVAARKMEAETPTERIDILISGFGSGTEAGVIPFLVQKSKKKWEAVDVKVDQGQMLLTVSDPVIARILIRLDGYIFGTEQLKISLFDPNSHLAYVIQPPKTENSRQTTIDILRDFLRSRWNGEAKYLNLDEMASDPILKKSAIHPPGTPNSNAIVGPAMMKLAGEMFQDIVSISFSRNHLKNVQQISTLAQYLPNVQNISLQDNLIKEYEGLEAFSGTGKLKNLRELLLTGNPLRESEFRQRNSDRGYIKNIAKRFPSLAILDGAPIHLTEEEMTTVHKTGRVLPLDNQTSYFDNEITQSIANDFLAKYYQLFDNDRSVLPIIYDKDSIFSVTSNLKLRAQHKLKRKEKKKLMDDEEKLTWTALSRNLKGKSKRQDGKGLQLGAEAIGVAFYRLPTTVHELGKIKDFIVDAHQTPTGLLVCLHGEFKEEEDSLPYSFDRTFLLRPSTPDSP</sequence>
<dbReference type="Pfam" id="PF22602">
    <property type="entry name" value="NXF_NTF2"/>
    <property type="match status" value="1"/>
</dbReference>
<feature type="non-terminal residue" evidence="8">
    <location>
        <position position="1"/>
    </location>
</feature>
<dbReference type="Gene3D" id="3.10.450.50">
    <property type="match status" value="1"/>
</dbReference>
<organism evidence="8 9">
    <name type="scientific">Rhizopus stolonifer</name>
    <name type="common">Rhizopus nigricans</name>
    <dbReference type="NCBI Taxonomy" id="4846"/>
    <lineage>
        <taxon>Eukaryota</taxon>
        <taxon>Fungi</taxon>
        <taxon>Fungi incertae sedis</taxon>
        <taxon>Mucoromycota</taxon>
        <taxon>Mucoromycotina</taxon>
        <taxon>Mucoromycetes</taxon>
        <taxon>Mucorales</taxon>
        <taxon>Mucorineae</taxon>
        <taxon>Rhizopodaceae</taxon>
        <taxon>Rhizopus</taxon>
    </lineage>
</organism>
<evidence type="ECO:0000313" key="9">
    <source>
        <dbReference type="Proteomes" id="UP000253551"/>
    </source>
</evidence>
<accession>A0A367IS06</accession>
<dbReference type="Proteomes" id="UP000253551">
    <property type="component" value="Unassembled WGS sequence"/>
</dbReference>
<keyword evidence="5" id="KW-0539">Nucleus</keyword>
<dbReference type="STRING" id="4846.A0A367IS06"/>
<keyword evidence="9" id="KW-1185">Reference proteome</keyword>
<feature type="region of interest" description="Disordered" evidence="6">
    <location>
        <begin position="23"/>
        <end position="54"/>
    </location>
</feature>
<dbReference type="Gene3D" id="3.80.10.10">
    <property type="entry name" value="Ribonuclease Inhibitor"/>
    <property type="match status" value="1"/>
</dbReference>